<protein>
    <recommendedName>
        <fullName evidence="2">Retrovirus-related Pol polyprotein from transposon TNT 1-94-like beta-barrel domain-containing protein</fullName>
    </recommendedName>
</protein>
<dbReference type="Pfam" id="PF22936">
    <property type="entry name" value="Pol_BBD"/>
    <property type="match status" value="1"/>
</dbReference>
<dbReference type="InterPro" id="IPR045501">
    <property type="entry name" value="DUF6490"/>
</dbReference>
<dbReference type="Proteomes" id="UP000244336">
    <property type="component" value="Chromosome 8"/>
</dbReference>
<gene>
    <name evidence="3" type="ORF">GQ55_8G254700</name>
</gene>
<evidence type="ECO:0000256" key="1">
    <source>
        <dbReference type="SAM" id="Phobius"/>
    </source>
</evidence>
<feature type="transmembrane region" description="Helical" evidence="1">
    <location>
        <begin position="20"/>
        <end position="42"/>
    </location>
</feature>
<organism evidence="3 4">
    <name type="scientific">Panicum hallii var. hallii</name>
    <dbReference type="NCBI Taxonomy" id="1504633"/>
    <lineage>
        <taxon>Eukaryota</taxon>
        <taxon>Viridiplantae</taxon>
        <taxon>Streptophyta</taxon>
        <taxon>Embryophyta</taxon>
        <taxon>Tracheophyta</taxon>
        <taxon>Spermatophyta</taxon>
        <taxon>Magnoliopsida</taxon>
        <taxon>Liliopsida</taxon>
        <taxon>Poales</taxon>
        <taxon>Poaceae</taxon>
        <taxon>PACMAD clade</taxon>
        <taxon>Panicoideae</taxon>
        <taxon>Panicodae</taxon>
        <taxon>Paniceae</taxon>
        <taxon>Panicinae</taxon>
        <taxon>Panicum</taxon>
        <taxon>Panicum sect. Panicum</taxon>
    </lineage>
</organism>
<dbReference type="STRING" id="1504633.A0A2T7CR66"/>
<dbReference type="AlphaFoldDB" id="A0A2T7CR66"/>
<keyword evidence="4" id="KW-1185">Reference proteome</keyword>
<dbReference type="PANTHER" id="PTHR46610">
    <property type="entry name" value="OS05G0181300 PROTEIN"/>
    <property type="match status" value="1"/>
</dbReference>
<dbReference type="Gramene" id="PUZ45818">
    <property type="protein sequence ID" value="PUZ45818"/>
    <property type="gene ID" value="GQ55_8G254700"/>
</dbReference>
<dbReference type="PANTHER" id="PTHR46610:SF3">
    <property type="entry name" value="OS01G0238200 PROTEIN"/>
    <property type="match status" value="1"/>
</dbReference>
<dbReference type="Pfam" id="PF20100">
    <property type="entry name" value="DUF6490"/>
    <property type="match status" value="1"/>
</dbReference>
<feature type="domain" description="Retrovirus-related Pol polyprotein from transposon TNT 1-94-like beta-barrel" evidence="2">
    <location>
        <begin position="196"/>
        <end position="267"/>
    </location>
</feature>
<evidence type="ECO:0000313" key="4">
    <source>
        <dbReference type="Proteomes" id="UP000244336"/>
    </source>
</evidence>
<evidence type="ECO:0000259" key="2">
    <source>
        <dbReference type="Pfam" id="PF22936"/>
    </source>
</evidence>
<evidence type="ECO:0000313" key="3">
    <source>
        <dbReference type="EMBL" id="PUZ45818.1"/>
    </source>
</evidence>
<feature type="transmembrane region" description="Helical" evidence="1">
    <location>
        <begin position="54"/>
        <end position="76"/>
    </location>
</feature>
<proteinExistence type="predicted"/>
<keyword evidence="1" id="KW-0472">Membrane</keyword>
<accession>A0A2T7CR66</accession>
<reference evidence="3 4" key="1">
    <citation type="submission" date="2018-04" db="EMBL/GenBank/DDBJ databases">
        <title>WGS assembly of Panicum hallii var. hallii HAL2.</title>
        <authorList>
            <person name="Lovell J."/>
            <person name="Jenkins J."/>
            <person name="Lowry D."/>
            <person name="Mamidi S."/>
            <person name="Sreedasyam A."/>
            <person name="Weng X."/>
            <person name="Barry K."/>
            <person name="Bonette J."/>
            <person name="Campitelli B."/>
            <person name="Daum C."/>
            <person name="Gordon S."/>
            <person name="Gould B."/>
            <person name="Lipzen A."/>
            <person name="MacQueen A."/>
            <person name="Palacio-Mejia J."/>
            <person name="Plott C."/>
            <person name="Shakirov E."/>
            <person name="Shu S."/>
            <person name="Yoshinaga Y."/>
            <person name="Zane M."/>
            <person name="Rokhsar D."/>
            <person name="Grimwood J."/>
            <person name="Schmutz J."/>
            <person name="Juenger T."/>
        </authorList>
    </citation>
    <scope>NUCLEOTIDE SEQUENCE [LARGE SCALE GENOMIC DNA]</scope>
    <source>
        <strain evidence="4">cv. HAL2</strain>
    </source>
</reference>
<dbReference type="InterPro" id="IPR054722">
    <property type="entry name" value="PolX-like_BBD"/>
</dbReference>
<keyword evidence="1" id="KW-0812">Transmembrane</keyword>
<keyword evidence="1" id="KW-1133">Transmembrane helix</keyword>
<name>A0A2T7CR66_9POAL</name>
<sequence length="318" mass="34094">MTAQEQSEALLRARAGAAAADAGISGGGFGLLTLHFLIFSSWMPIYRSNGDRAAVFFVVLAFVDLVALLYCLRWWAQPGSATREHLKVVVWCLTTLLTIMFTCKVAAEMPFAVQVLVWAMAGGATCDGFRYAVVFLWRPKIMDDAVNDDATFTNGGELRLRTMAAASGSGVVHAPQTDGSRAQDQRDAAWAGARLILDSGAMGHATGNISLLEDYHPYSSPTVARQADGSGLRVLGIGRIRWGSFSIPNVSHVEGVQDVLISMPQLDGDHHLISCFGNGGCVILQADGTSVVGRAELVQRVGYVLSSLYVPQPAHRIQ</sequence>
<feature type="transmembrane region" description="Helical" evidence="1">
    <location>
        <begin position="113"/>
        <end position="133"/>
    </location>
</feature>
<dbReference type="EMBL" id="CM009756">
    <property type="protein sequence ID" value="PUZ45818.1"/>
    <property type="molecule type" value="Genomic_DNA"/>
</dbReference>
<feature type="transmembrane region" description="Helical" evidence="1">
    <location>
        <begin position="88"/>
        <end position="107"/>
    </location>
</feature>